<organism evidence="1 2">
    <name type="scientific">Xanthobacter tagetidis</name>
    <dbReference type="NCBI Taxonomy" id="60216"/>
    <lineage>
        <taxon>Bacteria</taxon>
        <taxon>Pseudomonadati</taxon>
        <taxon>Pseudomonadota</taxon>
        <taxon>Alphaproteobacteria</taxon>
        <taxon>Hyphomicrobiales</taxon>
        <taxon>Xanthobacteraceae</taxon>
        <taxon>Xanthobacter</taxon>
    </lineage>
</organism>
<evidence type="ECO:0000313" key="2">
    <source>
        <dbReference type="Proteomes" id="UP000269692"/>
    </source>
</evidence>
<sequence length="261" mass="28783">MMRTLFIHAGTHKTGTTSVQWYLNRHGRKLMRHGTYVPKAGCPSARSSGHHNIPWLLMGDPRAKVEHGGIDALLAELAEVDSPQAVVSSEEFQFLADRPLALAELDHRIHEAGWRPVYLMYLRAPGAYANSLYREFPLQNIHVPFADFLAGVLADGAYQPPGEVILRLDYDVLVEKWRAAAKGELRLLSYEAASAAGGIIPAFMGALGLPERTAQFRQRRINTSSGVTTDEMRGGAKLIDAKFRPAFERHVAETAATRNAA</sequence>
<dbReference type="Gene3D" id="3.40.50.300">
    <property type="entry name" value="P-loop containing nucleotide triphosphate hydrolases"/>
    <property type="match status" value="1"/>
</dbReference>
<gene>
    <name evidence="1" type="ORF">D9R14_14260</name>
</gene>
<dbReference type="InterPro" id="IPR027417">
    <property type="entry name" value="P-loop_NTPase"/>
</dbReference>
<dbReference type="Proteomes" id="UP000269692">
    <property type="component" value="Unassembled WGS sequence"/>
</dbReference>
<comment type="caution">
    <text evidence="1">The sequence shown here is derived from an EMBL/GenBank/DDBJ whole genome shotgun (WGS) entry which is preliminary data.</text>
</comment>
<dbReference type="EMBL" id="RCTF01000011">
    <property type="protein sequence ID" value="RLP77165.1"/>
    <property type="molecule type" value="Genomic_DNA"/>
</dbReference>
<proteinExistence type="predicted"/>
<name>A0A3L7AAS1_9HYPH</name>
<keyword evidence="2" id="KW-1185">Reference proteome</keyword>
<dbReference type="SUPFAM" id="SSF52540">
    <property type="entry name" value="P-loop containing nucleoside triphosphate hydrolases"/>
    <property type="match status" value="1"/>
</dbReference>
<reference evidence="1 2" key="1">
    <citation type="submission" date="2018-10" db="EMBL/GenBank/DDBJ databases">
        <title>Xanthobacter tagetidis genome sequencing and assembly.</title>
        <authorList>
            <person name="Maclea K.S."/>
            <person name="Goen A.E."/>
            <person name="Fatima S.A."/>
        </authorList>
    </citation>
    <scope>NUCLEOTIDE SEQUENCE [LARGE SCALE GENOMIC DNA]</scope>
    <source>
        <strain evidence="1 2">ATCC 700314</strain>
    </source>
</reference>
<evidence type="ECO:0008006" key="3">
    <source>
        <dbReference type="Google" id="ProtNLM"/>
    </source>
</evidence>
<protein>
    <recommendedName>
        <fullName evidence="3">Sulfotransferase family protein</fullName>
    </recommendedName>
</protein>
<accession>A0A3L7AAS1</accession>
<dbReference type="AlphaFoldDB" id="A0A3L7AAS1"/>
<evidence type="ECO:0000313" key="1">
    <source>
        <dbReference type="EMBL" id="RLP77165.1"/>
    </source>
</evidence>